<sequence length="100" mass="10212">MAPTYTWADRPACQLAPGAGARNGTASTQTRSPGPATGSSAPAFGAARFGAAFVAVALFGAAFAGALRVAVVVVRAVLRVELEERRRRPGTGELLGVDDR</sequence>
<keyword evidence="4" id="KW-1185">Reference proteome</keyword>
<keyword evidence="2" id="KW-1133">Transmembrane helix</keyword>
<gene>
    <name evidence="3" type="ORF">GCM10011589_02800</name>
</gene>
<dbReference type="EMBL" id="BMMI01000001">
    <property type="protein sequence ID" value="GGL49729.1"/>
    <property type="molecule type" value="Genomic_DNA"/>
</dbReference>
<keyword evidence="2" id="KW-0812">Transmembrane</keyword>
<feature type="region of interest" description="Disordered" evidence="1">
    <location>
        <begin position="16"/>
        <end position="40"/>
    </location>
</feature>
<feature type="transmembrane region" description="Helical" evidence="2">
    <location>
        <begin position="49"/>
        <end position="78"/>
    </location>
</feature>
<comment type="caution">
    <text evidence="3">The sequence shown here is derived from an EMBL/GenBank/DDBJ whole genome shotgun (WGS) entry which is preliminary data.</text>
</comment>
<evidence type="ECO:0000313" key="4">
    <source>
        <dbReference type="Proteomes" id="UP000648663"/>
    </source>
</evidence>
<evidence type="ECO:0000256" key="2">
    <source>
        <dbReference type="SAM" id="Phobius"/>
    </source>
</evidence>
<feature type="compositionally biased region" description="Polar residues" evidence="1">
    <location>
        <begin position="24"/>
        <end position="40"/>
    </location>
</feature>
<evidence type="ECO:0000256" key="1">
    <source>
        <dbReference type="SAM" id="MobiDB-lite"/>
    </source>
</evidence>
<proteinExistence type="predicted"/>
<evidence type="ECO:0000313" key="3">
    <source>
        <dbReference type="EMBL" id="GGL49729.1"/>
    </source>
</evidence>
<reference evidence="4" key="1">
    <citation type="journal article" date="2019" name="Int. J. Syst. Evol. Microbiol.">
        <title>The Global Catalogue of Microorganisms (GCM) 10K type strain sequencing project: providing services to taxonomists for standard genome sequencing and annotation.</title>
        <authorList>
            <consortium name="The Broad Institute Genomics Platform"/>
            <consortium name="The Broad Institute Genome Sequencing Center for Infectious Disease"/>
            <person name="Wu L."/>
            <person name="Ma J."/>
        </authorList>
    </citation>
    <scope>NUCLEOTIDE SEQUENCE [LARGE SCALE GENOMIC DNA]</scope>
    <source>
        <strain evidence="4">CGMCC 4.5581</strain>
    </source>
</reference>
<accession>A0ABQ2FSJ6</accession>
<organism evidence="3 4">
    <name type="scientific">Modestobacter marinus</name>
    <dbReference type="NCBI Taxonomy" id="477641"/>
    <lineage>
        <taxon>Bacteria</taxon>
        <taxon>Bacillati</taxon>
        <taxon>Actinomycetota</taxon>
        <taxon>Actinomycetes</taxon>
        <taxon>Geodermatophilales</taxon>
        <taxon>Geodermatophilaceae</taxon>
        <taxon>Modestobacter</taxon>
    </lineage>
</organism>
<protein>
    <submittedName>
        <fullName evidence="3">Uncharacterized protein</fullName>
    </submittedName>
</protein>
<keyword evidence="2" id="KW-0472">Membrane</keyword>
<name>A0ABQ2FSJ6_9ACTN</name>
<dbReference type="Proteomes" id="UP000648663">
    <property type="component" value="Unassembled WGS sequence"/>
</dbReference>